<dbReference type="GO" id="GO:0043531">
    <property type="term" value="F:ADP binding"/>
    <property type="evidence" value="ECO:0007669"/>
    <property type="project" value="InterPro"/>
</dbReference>
<feature type="domain" description="NB-ARC" evidence="1">
    <location>
        <begin position="251"/>
        <end position="387"/>
    </location>
</feature>
<name>A0A5M9MH67_9EURO</name>
<dbReference type="Proteomes" id="UP000324241">
    <property type="component" value="Unassembled WGS sequence"/>
</dbReference>
<proteinExistence type="predicted"/>
<accession>A0A5M9MH67</accession>
<evidence type="ECO:0000313" key="2">
    <source>
        <dbReference type="EMBL" id="KAA8645136.1"/>
    </source>
</evidence>
<comment type="caution">
    <text evidence="2">The sequence shown here is derived from an EMBL/GenBank/DDBJ whole genome shotgun (WGS) entry which is preliminary data.</text>
</comment>
<dbReference type="GeneID" id="54332055"/>
<reference evidence="2 3" key="1">
    <citation type="submission" date="2019-08" db="EMBL/GenBank/DDBJ databases">
        <title>The genome sequence of a newly discovered highly antifungal drug resistant Aspergillus species, Aspergillus tanneri NIH 1004.</title>
        <authorList>
            <person name="Mounaud S."/>
            <person name="Singh I."/>
            <person name="Joardar V."/>
            <person name="Pakala S."/>
            <person name="Pakala S."/>
            <person name="Venepally P."/>
            <person name="Chung J.K."/>
            <person name="Losada L."/>
            <person name="Nierman W.C."/>
        </authorList>
    </citation>
    <scope>NUCLEOTIDE SEQUENCE [LARGE SCALE GENOMIC DNA]</scope>
    <source>
        <strain evidence="2 3">NIH1004</strain>
    </source>
</reference>
<dbReference type="InterPro" id="IPR027417">
    <property type="entry name" value="P-loop_NTPase"/>
</dbReference>
<protein>
    <recommendedName>
        <fullName evidence="1">NB-ARC domain-containing protein</fullName>
    </recommendedName>
</protein>
<dbReference type="VEuPathDB" id="FungiDB:EYZ11_013062"/>
<dbReference type="EMBL" id="QUQM01000006">
    <property type="protein sequence ID" value="KAA8645136.1"/>
    <property type="molecule type" value="Genomic_DNA"/>
</dbReference>
<dbReference type="PANTHER" id="PTHR35205">
    <property type="entry name" value="NB-ARC AND TPR DOMAIN PROTEIN"/>
    <property type="match status" value="1"/>
</dbReference>
<dbReference type="VEuPathDB" id="FungiDB:EYZ11_013061"/>
<dbReference type="SUPFAM" id="SSF52540">
    <property type="entry name" value="P-loop containing nucleoside triphosphate hydrolases"/>
    <property type="match status" value="1"/>
</dbReference>
<sequence length="702" mass="80030">MESPVLEDYFGKQWTLTIKACSERMEPYDRGIIRSFRTYQDIQEHVFAEQDEEASEAALHELAMLQPRLIDLKNFSEFFSTQLFSTLDTGIFWGLLGLLLTLALQHDDTMRRIVQMLKKQGRNRHDFILHCRKSPAVTKEDKESSFDIFLRIVTFLADAVQLLRKAEDDLSDYPSTWSQLTEKFATAVEDIFDILNRIERVATIYQRQYQGDLSSWLSYLSLSPHVSRDTTQLPCYVLPPIRTTRFFDRNDVIEKIDGHFRDSDSTAPLRSLALYGMGGVGKSHVAMKYLEKNLATKEYNAMFWVKAKSSVSIQQSFTEIALRLKLPDTRSATHDENRMILKGWLQQTTCKWMVIYDNAETSELLRDYLPLSGSTGRILITTRNHSLGFDPADAGLEVLPWDTATGSRFLLHLLAGQISAELLANETDSAYSLSEKLSGHALALSNMCGLIHRPSWSISELVEVGLSFESLQPDCAALLSVFTFCAPDSIPQSLFETDERTENLTDGMLRYLDPDRLSANTEELYLLKTQNWRELEDLVSVNKIAMQTLPQPDKEIYLLSSTEIHVASMWAFWGQFKLALNSLLTAHSLKQAENPVTFPTRQQEAKRKDTERFFEDIRTRVLNKGTHPAKYARCRFKLSEALRQAHGQEAEADLELANAKASYFEIVSKTFTTSDGPADSSVKSLDQVHEKDFDSLIHISQR</sequence>
<dbReference type="RefSeq" id="XP_033424497.1">
    <property type="nucleotide sequence ID" value="XM_033573945.1"/>
</dbReference>
<dbReference type="OrthoDB" id="6161812at2759"/>
<gene>
    <name evidence="2" type="ORF">ATNIH1004_009353</name>
</gene>
<evidence type="ECO:0000313" key="3">
    <source>
        <dbReference type="Proteomes" id="UP000324241"/>
    </source>
</evidence>
<dbReference type="InterPro" id="IPR002182">
    <property type="entry name" value="NB-ARC"/>
</dbReference>
<dbReference type="Gene3D" id="3.40.50.300">
    <property type="entry name" value="P-loop containing nucleotide triphosphate hydrolases"/>
    <property type="match status" value="1"/>
</dbReference>
<dbReference type="Pfam" id="PF00931">
    <property type="entry name" value="NB-ARC"/>
    <property type="match status" value="1"/>
</dbReference>
<evidence type="ECO:0000259" key="1">
    <source>
        <dbReference type="Pfam" id="PF00931"/>
    </source>
</evidence>
<organism evidence="2 3">
    <name type="scientific">Aspergillus tanneri</name>
    <dbReference type="NCBI Taxonomy" id="1220188"/>
    <lineage>
        <taxon>Eukaryota</taxon>
        <taxon>Fungi</taxon>
        <taxon>Dikarya</taxon>
        <taxon>Ascomycota</taxon>
        <taxon>Pezizomycotina</taxon>
        <taxon>Eurotiomycetes</taxon>
        <taxon>Eurotiomycetidae</taxon>
        <taxon>Eurotiales</taxon>
        <taxon>Aspergillaceae</taxon>
        <taxon>Aspergillus</taxon>
        <taxon>Aspergillus subgen. Circumdati</taxon>
    </lineage>
</organism>
<dbReference type="PANTHER" id="PTHR35205:SF1">
    <property type="entry name" value="ZU5 DOMAIN-CONTAINING PROTEIN"/>
    <property type="match status" value="1"/>
</dbReference>
<dbReference type="AlphaFoldDB" id="A0A5M9MH67"/>